<evidence type="ECO:0000313" key="9">
    <source>
        <dbReference type="Proteomes" id="UP000094526"/>
    </source>
</evidence>
<evidence type="ECO:0000259" key="7">
    <source>
        <dbReference type="Pfam" id="PF01494"/>
    </source>
</evidence>
<evidence type="ECO:0000256" key="2">
    <source>
        <dbReference type="ARBA" id="ARBA00022630"/>
    </source>
</evidence>
<name>A0A1C1CSC3_9EURO</name>
<reference evidence="9" key="1">
    <citation type="submission" date="2015-07" db="EMBL/GenBank/DDBJ databases">
        <authorList>
            <person name="Teixeira M.M."/>
            <person name="Souza R.C."/>
            <person name="Almeida L.G."/>
            <person name="Vicente V.A."/>
            <person name="de Hoog S."/>
            <person name="Bocca A.L."/>
            <person name="de Almeida S.R."/>
            <person name="Vasconcelos A.T."/>
            <person name="Felipe M.S."/>
        </authorList>
    </citation>
    <scope>NUCLEOTIDE SEQUENCE [LARGE SCALE GENOMIC DNA]</scope>
    <source>
        <strain evidence="9">KSF</strain>
    </source>
</reference>
<proteinExistence type="inferred from homology"/>
<sequence>MVKIIIIGAGISGLSTYLFLRKHLLRDHRQTEVEHESNVGNGIEIKIYEAYDIHASKFNATLLDTSAGGVKSKQGPTLPTDETQPIFTPQAIGSAIGISKNGLSVLSRLEDRDDDEIPTGASHKVESKRGPSLMHQLATHGHPIDCWQISTARGFTIVDVKLRRAHNREPASPNADAQISRGADATKQTDLYRGIMIARQSCWEILRDRVLDIAPDTISKKKVTDVEIGDETSLNIITFEDGSRELADLVIGADGLRSVLRRAMFRGQGEDQASQAQRSGDGAGERERSWTQILNAYLPFLRPKMPTVTKPDFISPHYEGLVGVGGFIPSSVLQSAGHKPGTMAIVFGPNGFFGYGYLSSAAAAAEEEQQLSPSEPGSGLGSGSGPGPGPHPEHTITSNVDADPTIGPLSVWWSTFSSPTPYPYSKSDSGPYANTQNAHSIHGTGDTQNPVPTQPPAQTQAQAHTFDKSLALAALLGRHSTWKNATVTAILKYVSTHVPSSHEHSAAAAAATATATNTNDRALDACYPTWTTPELPTWTKNGRAVLVGDAAHALRPSSGQGACQALEDAEALALFLRRSLVSSSSGGVAFPTDATTADTPPAPPSAPLSISTSTSTPESADPSCSRTPPPPPPPASSLVRPSPVRPSVDVDVDVSESNKSDNATDTNTSDNNNNENDNNNNNGLRLQFHTHDNLSRALAAYHAFRAPRVHKIHERSRKMAGLKSDMNVVMEYLVYFSLWVMTWSWLSWCLARLGVGDWERYNEELFGYDLPAEVESFLAKEDTMDGARVS</sequence>
<accession>A0A1C1CSC3</accession>
<feature type="region of interest" description="Disordered" evidence="6">
    <location>
        <begin position="366"/>
        <end position="401"/>
    </location>
</feature>
<organism evidence="8 9">
    <name type="scientific">Cladophialophora carrionii</name>
    <dbReference type="NCBI Taxonomy" id="86049"/>
    <lineage>
        <taxon>Eukaryota</taxon>
        <taxon>Fungi</taxon>
        <taxon>Dikarya</taxon>
        <taxon>Ascomycota</taxon>
        <taxon>Pezizomycotina</taxon>
        <taxon>Eurotiomycetes</taxon>
        <taxon>Chaetothyriomycetidae</taxon>
        <taxon>Chaetothyriales</taxon>
        <taxon>Herpotrichiellaceae</taxon>
        <taxon>Cladophialophora</taxon>
    </lineage>
</organism>
<gene>
    <name evidence="8" type="ORF">CLCR_08059</name>
</gene>
<comment type="similarity">
    <text evidence="1">Belongs to the paxM FAD-dependent monooxygenase family.</text>
</comment>
<feature type="domain" description="FAD-binding" evidence="7">
    <location>
        <begin position="539"/>
        <end position="576"/>
    </location>
</feature>
<dbReference type="SUPFAM" id="SSF51905">
    <property type="entry name" value="FAD/NAD(P)-binding domain"/>
    <property type="match status" value="1"/>
</dbReference>
<evidence type="ECO:0000256" key="4">
    <source>
        <dbReference type="ARBA" id="ARBA00023002"/>
    </source>
</evidence>
<dbReference type="AlphaFoldDB" id="A0A1C1CSC3"/>
<dbReference type="OrthoDB" id="16820at2759"/>
<feature type="region of interest" description="Disordered" evidence="6">
    <location>
        <begin position="267"/>
        <end position="287"/>
    </location>
</feature>
<dbReference type="GO" id="GO:0004497">
    <property type="term" value="F:monooxygenase activity"/>
    <property type="evidence" value="ECO:0007669"/>
    <property type="project" value="UniProtKB-KW"/>
</dbReference>
<feature type="region of interest" description="Disordered" evidence="6">
    <location>
        <begin position="424"/>
        <end position="462"/>
    </location>
</feature>
<evidence type="ECO:0000256" key="5">
    <source>
        <dbReference type="ARBA" id="ARBA00023033"/>
    </source>
</evidence>
<dbReference type="STRING" id="86049.A0A1C1CSC3"/>
<feature type="compositionally biased region" description="Low complexity" evidence="6">
    <location>
        <begin position="607"/>
        <end position="626"/>
    </location>
</feature>
<evidence type="ECO:0000256" key="3">
    <source>
        <dbReference type="ARBA" id="ARBA00022827"/>
    </source>
</evidence>
<keyword evidence="9" id="KW-1185">Reference proteome</keyword>
<feature type="compositionally biased region" description="Low complexity" evidence="6">
    <location>
        <begin position="447"/>
        <end position="462"/>
    </location>
</feature>
<dbReference type="VEuPathDB" id="FungiDB:G647_06692"/>
<feature type="compositionally biased region" description="Low complexity" evidence="6">
    <location>
        <begin position="636"/>
        <end position="682"/>
    </location>
</feature>
<comment type="caution">
    <text evidence="8">The sequence shown here is derived from an EMBL/GenBank/DDBJ whole genome shotgun (WGS) entry which is preliminary data.</text>
</comment>
<dbReference type="PANTHER" id="PTHR13789">
    <property type="entry name" value="MONOOXYGENASE"/>
    <property type="match status" value="1"/>
</dbReference>
<evidence type="ECO:0000313" key="8">
    <source>
        <dbReference type="EMBL" id="OCT51391.1"/>
    </source>
</evidence>
<dbReference type="InterPro" id="IPR002938">
    <property type="entry name" value="FAD-bd"/>
</dbReference>
<dbReference type="PANTHER" id="PTHR13789:SF309">
    <property type="entry name" value="PUTATIVE (AFU_ORTHOLOGUE AFUA_6G14510)-RELATED"/>
    <property type="match status" value="1"/>
</dbReference>
<evidence type="ECO:0000256" key="6">
    <source>
        <dbReference type="SAM" id="MobiDB-lite"/>
    </source>
</evidence>
<dbReference type="GO" id="GO:0071949">
    <property type="term" value="F:FAD binding"/>
    <property type="evidence" value="ECO:0007669"/>
    <property type="project" value="InterPro"/>
</dbReference>
<keyword evidence="4" id="KW-0560">Oxidoreductase</keyword>
<dbReference type="InterPro" id="IPR050493">
    <property type="entry name" value="FAD-dep_Monooxygenase_BioMet"/>
</dbReference>
<feature type="compositionally biased region" description="Low complexity" evidence="6">
    <location>
        <begin position="366"/>
        <end position="377"/>
    </location>
</feature>
<feature type="region of interest" description="Disordered" evidence="6">
    <location>
        <begin position="584"/>
        <end position="686"/>
    </location>
</feature>
<evidence type="ECO:0000256" key="1">
    <source>
        <dbReference type="ARBA" id="ARBA00007992"/>
    </source>
</evidence>
<keyword evidence="2" id="KW-0285">Flavoprotein</keyword>
<dbReference type="VEuPathDB" id="FungiDB:CLCR_08059"/>
<feature type="compositionally biased region" description="Low complexity" evidence="6">
    <location>
        <begin position="584"/>
        <end position="599"/>
    </location>
</feature>
<dbReference type="InterPro" id="IPR036188">
    <property type="entry name" value="FAD/NAD-bd_sf"/>
</dbReference>
<protein>
    <recommendedName>
        <fullName evidence="7">FAD-binding domain-containing protein</fullName>
    </recommendedName>
</protein>
<dbReference type="Gene3D" id="3.50.50.60">
    <property type="entry name" value="FAD/NAD(P)-binding domain"/>
    <property type="match status" value="2"/>
</dbReference>
<keyword evidence="3" id="KW-0274">FAD</keyword>
<dbReference type="Pfam" id="PF01494">
    <property type="entry name" value="FAD_binding_3"/>
    <property type="match status" value="1"/>
</dbReference>
<dbReference type="Proteomes" id="UP000094526">
    <property type="component" value="Unassembled WGS sequence"/>
</dbReference>
<keyword evidence="5" id="KW-0503">Monooxygenase</keyword>
<dbReference type="EMBL" id="LGRB01000009">
    <property type="protein sequence ID" value="OCT51391.1"/>
    <property type="molecule type" value="Genomic_DNA"/>
</dbReference>